<accession>A0A232LMA6</accession>
<dbReference type="OrthoDB" id="4506733at2759"/>
<dbReference type="AlphaFoldDB" id="A0A232LMA6"/>
<gene>
    <name evidence="2" type="ORF">Egran_06943</name>
</gene>
<dbReference type="Proteomes" id="UP000243515">
    <property type="component" value="Unassembled WGS sequence"/>
</dbReference>
<protein>
    <submittedName>
        <fullName evidence="2">Uncharacterized protein</fullName>
    </submittedName>
</protein>
<feature type="region of interest" description="Disordered" evidence="1">
    <location>
        <begin position="1"/>
        <end position="67"/>
    </location>
</feature>
<comment type="caution">
    <text evidence="2">The sequence shown here is derived from an EMBL/GenBank/DDBJ whole genome shotgun (WGS) entry which is preliminary data.</text>
</comment>
<feature type="non-terminal residue" evidence="2">
    <location>
        <position position="221"/>
    </location>
</feature>
<reference evidence="2 3" key="1">
    <citation type="journal article" date="2015" name="Environ. Microbiol.">
        <title>Metagenome sequence of Elaphomyces granulatus from sporocarp tissue reveals Ascomycota ectomycorrhizal fingerprints of genome expansion and a Proteobacteria-rich microbiome.</title>
        <authorList>
            <person name="Quandt C.A."/>
            <person name="Kohler A."/>
            <person name="Hesse C.N."/>
            <person name="Sharpton T.J."/>
            <person name="Martin F."/>
            <person name="Spatafora J.W."/>
        </authorList>
    </citation>
    <scope>NUCLEOTIDE SEQUENCE [LARGE SCALE GENOMIC DNA]</scope>
    <source>
        <strain evidence="2 3">OSC145934</strain>
    </source>
</reference>
<evidence type="ECO:0000313" key="2">
    <source>
        <dbReference type="EMBL" id="OXV05289.1"/>
    </source>
</evidence>
<sequence length="221" mass="23904">MLKTLNSLENQSTRMVASVCPPRPQGTSASAKTLPRTLWSHVTSPTSSPVSGAVNSNESTSNAPATLLSPKDLEIHLRGTNTTVVDPLRGQEAKVIQRANQAIKDTSEPSIQHRKFSSGRVLPSGDILLQADSVEDVDQLTRKPQWSKSFGENTIIKKRTWGVIMYGVDCSKINPDRKAEAKAQLSADNAGRLSPTPASIEYVGWLLGSKVKDLQSSMLVV</sequence>
<name>A0A232LMA6_9EURO</name>
<evidence type="ECO:0000313" key="3">
    <source>
        <dbReference type="Proteomes" id="UP000243515"/>
    </source>
</evidence>
<feature type="compositionally biased region" description="Polar residues" evidence="1">
    <location>
        <begin position="1"/>
        <end position="15"/>
    </location>
</feature>
<feature type="compositionally biased region" description="Low complexity" evidence="1">
    <location>
        <begin position="42"/>
        <end position="51"/>
    </location>
</feature>
<dbReference type="EMBL" id="NPHW01007240">
    <property type="protein sequence ID" value="OXV05289.1"/>
    <property type="molecule type" value="Genomic_DNA"/>
</dbReference>
<feature type="compositionally biased region" description="Polar residues" evidence="1">
    <location>
        <begin position="53"/>
        <end position="64"/>
    </location>
</feature>
<keyword evidence="3" id="KW-1185">Reference proteome</keyword>
<evidence type="ECO:0000256" key="1">
    <source>
        <dbReference type="SAM" id="MobiDB-lite"/>
    </source>
</evidence>
<organism evidence="2 3">
    <name type="scientific">Elaphomyces granulatus</name>
    <dbReference type="NCBI Taxonomy" id="519963"/>
    <lineage>
        <taxon>Eukaryota</taxon>
        <taxon>Fungi</taxon>
        <taxon>Dikarya</taxon>
        <taxon>Ascomycota</taxon>
        <taxon>Pezizomycotina</taxon>
        <taxon>Eurotiomycetes</taxon>
        <taxon>Eurotiomycetidae</taxon>
        <taxon>Eurotiales</taxon>
        <taxon>Elaphomycetaceae</taxon>
        <taxon>Elaphomyces</taxon>
    </lineage>
</organism>
<proteinExistence type="predicted"/>